<dbReference type="EMBL" id="GL870878">
    <property type="protein sequence ID" value="EIJ88724.1"/>
    <property type="molecule type" value="Genomic_DNA"/>
</dbReference>
<dbReference type="HOGENOM" id="CLU_750265_0_0_1"/>
<sequence>MPVLDVLDTRNTFFWVEFFRAQIVEHRWTEHDAKVFFKCSVSDDIIRDIVGDPFGQPLRDSVRKIYDRVYTQKNVSRLKRRLKSITSGEFISLEVYKEELSLLVRSYSVSVMLSLEEQNILIQKYFWKGLSSSIKIHLASRIDKACSVEKIIMEVFLFRQRMIAKYGITDKFTGVIYVKEQSNFGMFPMRNDRAEEEENRQIEQKLKFIDCSKPIAASSVIPFPSTKPILTCSLPVLKKIPSGIVVKNDPSETLKRIVLYYKHTKRERIFKKPIPGKAFYVYTGCIDTWAAGILLQDNRIISIMKSPLIGEQLNYTETEKCILAINKSRRIFRKVTGDGQIVFKSDKYNSFIYTTEKNISFIDGFQIQE</sequence>
<evidence type="ECO:0000313" key="2">
    <source>
        <dbReference type="Proteomes" id="UP000002872"/>
    </source>
</evidence>
<reference evidence="1" key="1">
    <citation type="submission" date="2011-01" db="EMBL/GenBank/DDBJ databases">
        <title>The Genome Sequence of Nematocida parisii strain ERTm3.</title>
        <authorList>
            <consortium name="The Broad Institute Genome Sequencing Platform"/>
            <consortium name="The Broad Institute Genome Sequencing Center for Infectious Disease"/>
            <person name="Cuomo C."/>
            <person name="Troemel E."/>
            <person name="Young S.K."/>
            <person name="Zeng Q."/>
            <person name="Gargeya S."/>
            <person name="Fitzgerald M."/>
            <person name="Haas B."/>
            <person name="Abouelleil A."/>
            <person name="Alvarado L."/>
            <person name="Arachchi H.M."/>
            <person name="Berlin A."/>
            <person name="Chapman S.B."/>
            <person name="Gearin G."/>
            <person name="Goldberg J."/>
            <person name="Griggs A."/>
            <person name="Gujja S."/>
            <person name="Hansen M."/>
            <person name="Heiman D."/>
            <person name="Howarth C."/>
            <person name="Larimer J."/>
            <person name="Lui A."/>
            <person name="MacDonald P.J.P."/>
            <person name="McCowen C."/>
            <person name="Montmayeur A."/>
            <person name="Murphy C."/>
            <person name="Neiman D."/>
            <person name="Pearson M."/>
            <person name="Priest M."/>
            <person name="Roberts A."/>
            <person name="Saif S."/>
            <person name="Shea T."/>
            <person name="Sisk P."/>
            <person name="Stolte C."/>
            <person name="Sykes S."/>
            <person name="Wortman J."/>
            <person name="Nusbaum C."/>
            <person name="Birren B."/>
        </authorList>
    </citation>
    <scope>NUCLEOTIDE SEQUENCE</scope>
    <source>
        <strain evidence="1">ERTm3</strain>
    </source>
</reference>
<protein>
    <submittedName>
        <fullName evidence="1">Uncharacterized protein</fullName>
    </submittedName>
</protein>
<evidence type="ECO:0000313" key="1">
    <source>
        <dbReference type="EMBL" id="EIJ88724.1"/>
    </source>
</evidence>
<dbReference type="VEuPathDB" id="MicrosporidiaDB:NEQG_01414"/>
<dbReference type="OMA" id="YTETEKC"/>
<dbReference type="InParanoid" id="I3EHM7"/>
<dbReference type="OrthoDB" id="2196195at2759"/>
<name>I3EHM7_NEMP3</name>
<gene>
    <name evidence="1" type="ORF">NEQG_01414</name>
</gene>
<accession>I3EHM7</accession>
<organism evidence="1 2">
    <name type="scientific">Nematocida parisii (strain ERTm3)</name>
    <name type="common">Nematode killer fungus</name>
    <dbReference type="NCBI Taxonomy" id="935791"/>
    <lineage>
        <taxon>Eukaryota</taxon>
        <taxon>Fungi</taxon>
        <taxon>Fungi incertae sedis</taxon>
        <taxon>Microsporidia</taxon>
        <taxon>Nematocida</taxon>
    </lineage>
</organism>
<keyword evidence="2" id="KW-1185">Reference proteome</keyword>
<dbReference type="AlphaFoldDB" id="I3EHM7"/>
<dbReference type="Proteomes" id="UP000002872">
    <property type="component" value="Unassembled WGS sequence"/>
</dbReference>
<proteinExistence type="predicted"/>